<organism evidence="1">
    <name type="scientific">viral metagenome</name>
    <dbReference type="NCBI Taxonomy" id="1070528"/>
    <lineage>
        <taxon>unclassified sequences</taxon>
        <taxon>metagenomes</taxon>
        <taxon>organismal metagenomes</taxon>
    </lineage>
</organism>
<evidence type="ECO:0008006" key="2">
    <source>
        <dbReference type="Google" id="ProtNLM"/>
    </source>
</evidence>
<dbReference type="Gene3D" id="3.90.550.10">
    <property type="entry name" value="Spore Coat Polysaccharide Biosynthesis Protein SpsA, Chain A"/>
    <property type="match status" value="1"/>
</dbReference>
<protein>
    <recommendedName>
        <fullName evidence="2">Glycosyltransferase</fullName>
    </recommendedName>
</protein>
<dbReference type="AlphaFoldDB" id="A0A6C0B2W8"/>
<proteinExistence type="predicted"/>
<dbReference type="InterPro" id="IPR029044">
    <property type="entry name" value="Nucleotide-diphossugar_trans"/>
</dbReference>
<dbReference type="EMBL" id="MN739051">
    <property type="protein sequence ID" value="QHS86154.1"/>
    <property type="molecule type" value="Genomic_DNA"/>
</dbReference>
<dbReference type="SUPFAM" id="SSF53448">
    <property type="entry name" value="Nucleotide-diphospho-sugar transferases"/>
    <property type="match status" value="1"/>
</dbReference>
<evidence type="ECO:0000313" key="1">
    <source>
        <dbReference type="EMBL" id="QHS86154.1"/>
    </source>
</evidence>
<dbReference type="InterPro" id="IPR050587">
    <property type="entry name" value="GNT1/Glycosyltrans_8"/>
</dbReference>
<accession>A0A6C0B2W8</accession>
<reference evidence="1" key="1">
    <citation type="journal article" date="2020" name="Nature">
        <title>Giant virus diversity and host interactions through global metagenomics.</title>
        <authorList>
            <person name="Schulz F."/>
            <person name="Roux S."/>
            <person name="Paez-Espino D."/>
            <person name="Jungbluth S."/>
            <person name="Walsh D.A."/>
            <person name="Denef V.J."/>
            <person name="McMahon K.D."/>
            <person name="Konstantinidis K.T."/>
            <person name="Eloe-Fadrosh E.A."/>
            <person name="Kyrpides N.C."/>
            <person name="Woyke T."/>
        </authorList>
    </citation>
    <scope>NUCLEOTIDE SEQUENCE</scope>
    <source>
        <strain evidence="1">GVMAG-M-3300009185-7</strain>
    </source>
</reference>
<sequence>MVYATVHMLIINEEKYIDGACISAYTYRKFGNPDIEHVVMIDKTIKDTKKLKRFFDKIVTVDPIYVKSSFELSSAERVEKYASWIDYANTKWYCLMLKEYKKVLLVDVDTLAMKSYGHVFGVEAPAWSIVNMDAHRDLNKSAFFRKYSRTGTILDDTVLKHYSDNNICAGGFTGALPVNASVVLLKPSITDFKKLIKMIDRNVKKNGYYKAIVDGLVPNGPDESSIYEYYKCVKNVSVTILGTEFLTSEHKRMTNHPVWRGIDPVITNYSTTIKPWLKPDKEIWPDEKMWKVYRTLLKPLL</sequence>
<name>A0A6C0B2W8_9ZZZZ</name>
<dbReference type="PANTHER" id="PTHR11183">
    <property type="entry name" value="GLYCOGENIN SUBFAMILY MEMBER"/>
    <property type="match status" value="1"/>
</dbReference>